<name>A0A0M6WXJ7_9FIRM</name>
<dbReference type="CDD" id="cd06166">
    <property type="entry name" value="Sortase_D_2"/>
    <property type="match status" value="1"/>
</dbReference>
<keyword evidence="3" id="KW-0812">Transmembrane</keyword>
<feature type="active site" description="Acyl-thioester intermediate" evidence="2">
    <location>
        <position position="184"/>
    </location>
</feature>
<evidence type="ECO:0000313" key="4">
    <source>
        <dbReference type="EMBL" id="CRL42325.1"/>
    </source>
</evidence>
<keyword evidence="1" id="KW-0378">Hydrolase</keyword>
<organism evidence="4 5">
    <name type="scientific">Agathobacter rectalis</name>
    <dbReference type="NCBI Taxonomy" id="39491"/>
    <lineage>
        <taxon>Bacteria</taxon>
        <taxon>Bacillati</taxon>
        <taxon>Bacillota</taxon>
        <taxon>Clostridia</taxon>
        <taxon>Lachnospirales</taxon>
        <taxon>Lachnospiraceae</taxon>
        <taxon>Agathobacter</taxon>
    </lineage>
</organism>
<dbReference type="InterPro" id="IPR023365">
    <property type="entry name" value="Sortase_dom-sf"/>
</dbReference>
<evidence type="ECO:0000256" key="2">
    <source>
        <dbReference type="PIRSR" id="PIRSR605754-1"/>
    </source>
</evidence>
<evidence type="ECO:0000256" key="1">
    <source>
        <dbReference type="ARBA" id="ARBA00022801"/>
    </source>
</evidence>
<evidence type="ECO:0000313" key="5">
    <source>
        <dbReference type="Proteomes" id="UP000049472"/>
    </source>
</evidence>
<dbReference type="SUPFAM" id="SSF63817">
    <property type="entry name" value="Sortase"/>
    <property type="match status" value="1"/>
</dbReference>
<dbReference type="Proteomes" id="UP000049472">
    <property type="component" value="Unassembled WGS sequence"/>
</dbReference>
<feature type="active site" description="Proton donor/acceptor" evidence="2">
    <location>
        <position position="122"/>
    </location>
</feature>
<dbReference type="Pfam" id="PF04203">
    <property type="entry name" value="Sortase"/>
    <property type="match status" value="1"/>
</dbReference>
<reference evidence="5" key="1">
    <citation type="submission" date="2015-05" db="EMBL/GenBank/DDBJ databases">
        <authorList>
            <consortium name="Pathogen Informatics"/>
        </authorList>
    </citation>
    <scope>NUCLEOTIDE SEQUENCE [LARGE SCALE GENOMIC DNA]</scope>
    <source>
        <strain evidence="5">T1-815</strain>
    </source>
</reference>
<dbReference type="RefSeq" id="WP_055062786.1">
    <property type="nucleotide sequence ID" value="NZ_CVRQ01000069.1"/>
</dbReference>
<accession>A0A0M6WXJ7</accession>
<dbReference type="InterPro" id="IPR005754">
    <property type="entry name" value="Sortase"/>
</dbReference>
<dbReference type="AlphaFoldDB" id="A0A0M6WXJ7"/>
<proteinExistence type="predicted"/>
<keyword evidence="3" id="KW-1133">Transmembrane helix</keyword>
<keyword evidence="3" id="KW-0472">Membrane</keyword>
<dbReference type="Gene3D" id="2.40.260.10">
    <property type="entry name" value="Sortase"/>
    <property type="match status" value="1"/>
</dbReference>
<gene>
    <name evidence="4" type="ORF">T1815_01281</name>
</gene>
<dbReference type="GO" id="GO:0016787">
    <property type="term" value="F:hydrolase activity"/>
    <property type="evidence" value="ECO:0007669"/>
    <property type="project" value="UniProtKB-KW"/>
</dbReference>
<sequence>MSIRKVVAGLLITAGIAIMAVPFFWRTTGEKQTEQLISEFEQTLEDDYDEETDVEEEQTSISKEDEAILKEGGVIGIIEIPDLDIRYPVMEGTTSKVLNAGIGHIEETAGIGESGNCVLCGHNGSRYGTFFTPLKQISIGGEVMITDKKGLKHIYEVTETEVVNPYDNSIKTQGTEKELTLFTCSQKGTMRFVVRCIYKEAVMDE</sequence>
<protein>
    <submittedName>
        <fullName evidence="4">LPXTG-site transpeptidase (Sortase) family protein</fullName>
    </submittedName>
</protein>
<dbReference type="NCBIfam" id="TIGR01076">
    <property type="entry name" value="sortase_fam"/>
    <property type="match status" value="1"/>
</dbReference>
<evidence type="ECO:0000256" key="3">
    <source>
        <dbReference type="SAM" id="Phobius"/>
    </source>
</evidence>
<feature type="transmembrane region" description="Helical" evidence="3">
    <location>
        <begin position="6"/>
        <end position="25"/>
    </location>
</feature>
<dbReference type="InterPro" id="IPR042000">
    <property type="entry name" value="Sortase_D_2"/>
</dbReference>
<dbReference type="EMBL" id="CVRQ01000069">
    <property type="protein sequence ID" value="CRL42325.1"/>
    <property type="molecule type" value="Genomic_DNA"/>
</dbReference>
<keyword evidence="5" id="KW-1185">Reference proteome</keyword>